<dbReference type="RefSeq" id="WP_126823408.1">
    <property type="nucleotide sequence ID" value="NZ_JBHLWU010000001.1"/>
</dbReference>
<dbReference type="Pfam" id="PF13671">
    <property type="entry name" value="AAA_33"/>
    <property type="match status" value="1"/>
</dbReference>
<reference evidence="1 2" key="1">
    <citation type="submission" date="2017-05" db="EMBL/GenBank/DDBJ databases">
        <title>Vagococcus spp. assemblies.</title>
        <authorList>
            <person name="Gulvik C.A."/>
        </authorList>
    </citation>
    <scope>NUCLEOTIDE SEQUENCE [LARGE SCALE GENOMIC DNA]</scope>
    <source>
        <strain evidence="1 2">DSM 24756</strain>
    </source>
</reference>
<gene>
    <name evidence="1" type="ORF">CBF30_05220</name>
</gene>
<dbReference type="SUPFAM" id="SSF52540">
    <property type="entry name" value="P-loop containing nucleoside triphosphate hydrolases"/>
    <property type="match status" value="1"/>
</dbReference>
<evidence type="ECO:0000313" key="2">
    <source>
        <dbReference type="Proteomes" id="UP000288669"/>
    </source>
</evidence>
<dbReference type="EMBL" id="NGJZ01000001">
    <property type="protein sequence ID" value="RSU08628.1"/>
    <property type="molecule type" value="Genomic_DNA"/>
</dbReference>
<sequence length="201" mass="23635">MKKLLVLLAGPPGTGKTYLAKKIQQVYESFVLVSPDELKESCYDQYGFQNIKEKERINQIAWEKYYEALADQMKMSRSIISDYPFSDKQKSRLEKMSLKYGYKVVTGCLTADLTLLYQRQRARDLEHTRHLGHLMTNYQLGKVFQRREEAEDLPSFEVFSKRCMQRKYLEFSLGETMKIDVTDFEQIAYGELMQKIATDLF</sequence>
<dbReference type="Proteomes" id="UP000288669">
    <property type="component" value="Unassembled WGS sequence"/>
</dbReference>
<comment type="caution">
    <text evidence="1">The sequence shown here is derived from an EMBL/GenBank/DDBJ whole genome shotgun (WGS) entry which is preliminary data.</text>
</comment>
<dbReference type="AlphaFoldDB" id="A0A430AKM0"/>
<evidence type="ECO:0008006" key="3">
    <source>
        <dbReference type="Google" id="ProtNLM"/>
    </source>
</evidence>
<dbReference type="InterPro" id="IPR027417">
    <property type="entry name" value="P-loop_NTPase"/>
</dbReference>
<organism evidence="1 2">
    <name type="scientific">Vagococcus entomophilus</name>
    <dbReference type="NCBI Taxonomy" id="1160095"/>
    <lineage>
        <taxon>Bacteria</taxon>
        <taxon>Bacillati</taxon>
        <taxon>Bacillota</taxon>
        <taxon>Bacilli</taxon>
        <taxon>Lactobacillales</taxon>
        <taxon>Enterococcaceae</taxon>
        <taxon>Vagococcus</taxon>
    </lineage>
</organism>
<evidence type="ECO:0000313" key="1">
    <source>
        <dbReference type="EMBL" id="RSU08628.1"/>
    </source>
</evidence>
<dbReference type="OrthoDB" id="1648091at2"/>
<protein>
    <recommendedName>
        <fullName evidence="3">Kinase</fullName>
    </recommendedName>
</protein>
<name>A0A430AKM0_9ENTE</name>
<dbReference type="Gene3D" id="3.40.50.300">
    <property type="entry name" value="P-loop containing nucleotide triphosphate hydrolases"/>
    <property type="match status" value="1"/>
</dbReference>
<accession>A0A430AKM0</accession>
<proteinExistence type="predicted"/>
<keyword evidence="2" id="KW-1185">Reference proteome</keyword>